<protein>
    <recommendedName>
        <fullName evidence="4">Alkaline shock response membrane anchor protein AmaP</fullName>
    </recommendedName>
</protein>
<keyword evidence="3" id="KW-1185">Reference proteome</keyword>
<feature type="transmembrane region" description="Helical" evidence="1">
    <location>
        <begin position="56"/>
        <end position="78"/>
    </location>
</feature>
<accession>A0ABN3PE10</accession>
<gene>
    <name evidence="2" type="ORF">GCM10010411_12170</name>
</gene>
<evidence type="ECO:0000313" key="3">
    <source>
        <dbReference type="Proteomes" id="UP001501509"/>
    </source>
</evidence>
<dbReference type="NCBIfam" id="NF033218">
    <property type="entry name" value="anchor_AmaP"/>
    <property type="match status" value="1"/>
</dbReference>
<dbReference type="Proteomes" id="UP001501509">
    <property type="component" value="Unassembled WGS sequence"/>
</dbReference>
<name>A0ABN3PE10_9ACTN</name>
<evidence type="ECO:0000256" key="1">
    <source>
        <dbReference type="SAM" id="Phobius"/>
    </source>
</evidence>
<dbReference type="EMBL" id="BAAATD010000001">
    <property type="protein sequence ID" value="GAA2581181.1"/>
    <property type="molecule type" value="Genomic_DNA"/>
</dbReference>
<dbReference type="RefSeq" id="WP_344538423.1">
    <property type="nucleotide sequence ID" value="NZ_BAAATD010000001.1"/>
</dbReference>
<evidence type="ECO:0000313" key="2">
    <source>
        <dbReference type="EMBL" id="GAA2581181.1"/>
    </source>
</evidence>
<evidence type="ECO:0008006" key="4">
    <source>
        <dbReference type="Google" id="ProtNLM"/>
    </source>
</evidence>
<keyword evidence="1" id="KW-0812">Transmembrane</keyword>
<sequence length="190" mass="20262">MDRRAAFINRFGLTVVGVLLTVGGAAVLARALGAWGSSSAPVLTDTVRRYPQGQSWFWPTVAAVACALALIGVAWLLAQARSEKLPGLSLEADDSDGQTRVSSQAVTSALEDEIETLPGVYGARARLLGDKEHPRLMLNVAYGARANLDALRKGIEEKAVTHVRAALDLSSLPTVVRLRLVAGQHRRTVV</sequence>
<keyword evidence="1" id="KW-0472">Membrane</keyword>
<feature type="transmembrane region" description="Helical" evidence="1">
    <location>
        <begin position="12"/>
        <end position="36"/>
    </location>
</feature>
<reference evidence="2 3" key="1">
    <citation type="journal article" date="2019" name="Int. J. Syst. Evol. Microbiol.">
        <title>The Global Catalogue of Microorganisms (GCM) 10K type strain sequencing project: providing services to taxonomists for standard genome sequencing and annotation.</title>
        <authorList>
            <consortium name="The Broad Institute Genomics Platform"/>
            <consortium name="The Broad Institute Genome Sequencing Center for Infectious Disease"/>
            <person name="Wu L."/>
            <person name="Ma J."/>
        </authorList>
    </citation>
    <scope>NUCLEOTIDE SEQUENCE [LARGE SCALE GENOMIC DNA]</scope>
    <source>
        <strain evidence="2 3">JCM 6833</strain>
    </source>
</reference>
<proteinExistence type="predicted"/>
<organism evidence="2 3">
    <name type="scientific">Actinomadura fulvescens</name>
    <dbReference type="NCBI Taxonomy" id="46160"/>
    <lineage>
        <taxon>Bacteria</taxon>
        <taxon>Bacillati</taxon>
        <taxon>Actinomycetota</taxon>
        <taxon>Actinomycetes</taxon>
        <taxon>Streptosporangiales</taxon>
        <taxon>Thermomonosporaceae</taxon>
        <taxon>Actinomadura</taxon>
    </lineage>
</organism>
<comment type="caution">
    <text evidence="2">The sequence shown here is derived from an EMBL/GenBank/DDBJ whole genome shotgun (WGS) entry which is preliminary data.</text>
</comment>
<keyword evidence="1" id="KW-1133">Transmembrane helix</keyword>